<dbReference type="AlphaFoldDB" id="Q2FSB5"/>
<dbReference type="InterPro" id="IPR035986">
    <property type="entry name" value="PKD_dom_sf"/>
</dbReference>
<dbReference type="InterPro" id="IPR022409">
    <property type="entry name" value="PKD/Chitinase_dom"/>
</dbReference>
<name>Q2FSB5_METHJ</name>
<dbReference type="eggNOG" id="arCOG02510">
    <property type="taxonomic scope" value="Archaea"/>
</dbReference>
<dbReference type="FunFam" id="2.60.40.10:FF:000270">
    <property type="entry name" value="Cell surface protein"/>
    <property type="match status" value="2"/>
</dbReference>
<dbReference type="EMBL" id="CP000254">
    <property type="protein sequence ID" value="ABD42641.1"/>
    <property type="molecule type" value="Genomic_DNA"/>
</dbReference>
<keyword evidence="3" id="KW-1185">Reference proteome</keyword>
<sequence>MTYKTVRDTPYLILLILGIFLLCPCIAAGSEIISPVVFESGYHNMTEDRSGVSANETIQADSLTPPVALFSLSQSTGPVPLTVQFTDHSTGNPTLWGWYFGDGGTSNEQNPEHTYSAPGVYPVGFLVSNSAGYNKTFVPGLIQAQNPLPTPAPVPTPGTYPPAASFIGSPTTGSVPLTVLFIDTSADKPTSWAWYFGDGSYSPRQHPYHTYTRPGIYPVSLTASNAGGSDTFIAESYIVASTPVPTPTPRPTIRPPCPLVLSQSAAVTDPALPVAKFSAEIIDASDITIIQFLDESLGDPTFRLWYFDDGSYSTDMNPVYTYTRPGTYQVSLMVVNDAGSSSVSGKVEVGNKIGTGGTGNLTRTPFLKTTPLSPEFAEIVAQDPKSWAWFFEEWNTSAGNVPHINLTPGGVSQSGDFGKHAEESMALKEGIIKAGFGGL</sequence>
<dbReference type="SMART" id="SM00089">
    <property type="entry name" value="PKD"/>
    <property type="match status" value="3"/>
</dbReference>
<gene>
    <name evidence="2" type="ordered locus">Mhun_2950</name>
</gene>
<evidence type="ECO:0000259" key="1">
    <source>
        <dbReference type="PROSITE" id="PS50093"/>
    </source>
</evidence>
<reference evidence="3" key="1">
    <citation type="journal article" date="2016" name="Stand. Genomic Sci.">
        <title>Complete genome sequence of Methanospirillum hungatei type strain JF1.</title>
        <authorList>
            <person name="Gunsalus R.P."/>
            <person name="Cook L.E."/>
            <person name="Crable B."/>
            <person name="Rohlin L."/>
            <person name="McDonald E."/>
            <person name="Mouttaki H."/>
            <person name="Sieber J.R."/>
            <person name="Poweleit N."/>
            <person name="Zhou H."/>
            <person name="Lapidus A.L."/>
            <person name="Daligault H.E."/>
            <person name="Land M."/>
            <person name="Gilna P."/>
            <person name="Ivanova N."/>
            <person name="Kyrpides N."/>
            <person name="Culley D.E."/>
            <person name="McInerney M.J."/>
        </authorList>
    </citation>
    <scope>NUCLEOTIDE SEQUENCE [LARGE SCALE GENOMIC DNA]</scope>
    <source>
        <strain evidence="3">ATCC 27890 / DSM 864 / NBRC 100397 / JF-1</strain>
    </source>
</reference>
<protein>
    <submittedName>
        <fullName evidence="2">PKD</fullName>
    </submittedName>
</protein>
<dbReference type="STRING" id="323259.Mhun_2950"/>
<organism evidence="2 3">
    <name type="scientific">Methanospirillum hungatei JF-1 (strain ATCC 27890 / DSM 864 / NBRC 100397 / JF-1)</name>
    <dbReference type="NCBI Taxonomy" id="323259"/>
    <lineage>
        <taxon>Archaea</taxon>
        <taxon>Methanobacteriati</taxon>
        <taxon>Methanobacteriota</taxon>
        <taxon>Stenosarchaea group</taxon>
        <taxon>Methanomicrobia</taxon>
        <taxon>Methanomicrobiales</taxon>
        <taxon>Methanospirillaceae</taxon>
        <taxon>Methanospirillum</taxon>
    </lineage>
</organism>
<feature type="domain" description="PKD" evidence="1">
    <location>
        <begin position="290"/>
        <end position="349"/>
    </location>
</feature>
<dbReference type="CDD" id="cd00146">
    <property type="entry name" value="PKD"/>
    <property type="match status" value="3"/>
</dbReference>
<dbReference type="RefSeq" id="WP_011449894.1">
    <property type="nucleotide sequence ID" value="NC_007796.1"/>
</dbReference>
<evidence type="ECO:0000313" key="2">
    <source>
        <dbReference type="EMBL" id="ABD42641.1"/>
    </source>
</evidence>
<proteinExistence type="predicted"/>
<dbReference type="PANTHER" id="PTHR36842:SF1">
    <property type="entry name" value="PROTEIN TOLB"/>
    <property type="match status" value="1"/>
</dbReference>
<accession>Q2FSB5</accession>
<dbReference type="Pfam" id="PF18911">
    <property type="entry name" value="PKD_4"/>
    <property type="match status" value="3"/>
</dbReference>
<dbReference type="InterPro" id="IPR013783">
    <property type="entry name" value="Ig-like_fold"/>
</dbReference>
<feature type="domain" description="PKD" evidence="1">
    <location>
        <begin position="162"/>
        <end position="229"/>
    </location>
</feature>
<dbReference type="InterPro" id="IPR000601">
    <property type="entry name" value="PKD_dom"/>
</dbReference>
<dbReference type="InParanoid" id="Q2FSB5"/>
<dbReference type="HOGENOM" id="CLU_757829_0_0_2"/>
<dbReference type="PANTHER" id="PTHR36842">
    <property type="entry name" value="PROTEIN TOLB HOMOLOG"/>
    <property type="match status" value="1"/>
</dbReference>
<evidence type="ECO:0000313" key="3">
    <source>
        <dbReference type="Proteomes" id="UP000001941"/>
    </source>
</evidence>
<dbReference type="Proteomes" id="UP000001941">
    <property type="component" value="Chromosome"/>
</dbReference>
<dbReference type="SUPFAM" id="SSF49299">
    <property type="entry name" value="PKD domain"/>
    <property type="match status" value="3"/>
</dbReference>
<dbReference type="EnsemblBacteria" id="ABD42641">
    <property type="protein sequence ID" value="ABD42641"/>
    <property type="gene ID" value="Mhun_2950"/>
</dbReference>
<dbReference type="Gene3D" id="2.60.40.10">
    <property type="entry name" value="Immunoglobulins"/>
    <property type="match status" value="3"/>
</dbReference>
<dbReference type="OrthoDB" id="136775at2157"/>
<feature type="domain" description="PKD" evidence="1">
    <location>
        <begin position="66"/>
        <end position="132"/>
    </location>
</feature>
<dbReference type="KEGG" id="mhu:Mhun_2950"/>
<dbReference type="PROSITE" id="PS50093">
    <property type="entry name" value="PKD"/>
    <property type="match status" value="3"/>
</dbReference>
<dbReference type="GeneID" id="25393591"/>